<keyword evidence="1" id="KW-0614">Plasmid</keyword>
<gene>
    <name evidence="1" type="ORF">EMQ_P206</name>
</gene>
<dbReference type="AlphaFoldDB" id="A0AB33IL67"/>
<name>A0AB33IL67_ACEAC</name>
<evidence type="ECO:0000313" key="1">
    <source>
        <dbReference type="EMBL" id="BCK77762.1"/>
    </source>
</evidence>
<geneLocation type="plasmid" evidence="1 2">
    <name>pAACEN2</name>
</geneLocation>
<dbReference type="Proteomes" id="UP000516424">
    <property type="component" value="Plasmid pAACEN2"/>
</dbReference>
<accession>A0AB33IL67</accession>
<dbReference type="EMBL" id="AP023412">
    <property type="protein sequence ID" value="BCK77762.1"/>
    <property type="molecule type" value="Genomic_DNA"/>
</dbReference>
<sequence>MNTPKEIPAEIADYLSKMITSPVFTYSLMARAVKTKFGQECGLTAADIATFFGDTKKGAPFLNQLYRDRELAEWLRQNQTTGSIDEIRNACIEQFGESRVPSRSTVAGFLKSEGRKGRLGDKDFFSDKPEVASWLLAEYPKYRNDELRKLCLEKFGKERTPSRSGLQRFLCQHQKTTTIRRHGIWLDEELGAWLRKNAPLLRMADLHAESVKRFGWERVGSKGSVCRFLASQKDRHLTRYKSRKEVEDGLRRFHAENQTEQEEGR</sequence>
<proteinExistence type="predicted"/>
<protein>
    <submittedName>
        <fullName evidence="1">Uncharacterized protein</fullName>
    </submittedName>
</protein>
<reference evidence="1 2" key="1">
    <citation type="journal article" date="2011" name="Microbiology">
        <title>Transcriptome response to different carbon sources in Acetobacter aceti.</title>
        <authorList>
            <person name="Sakurai K."/>
            <person name="Arai H."/>
            <person name="Ishii M."/>
            <person name="Igarashi Y."/>
        </authorList>
    </citation>
    <scope>NUCLEOTIDE SEQUENCE [LARGE SCALE GENOMIC DNA]</scope>
    <source>
        <strain evidence="1 2">NBRC 14818</strain>
    </source>
</reference>
<keyword evidence="2" id="KW-1185">Reference proteome</keyword>
<organism evidence="1 2">
    <name type="scientific">Acetobacter aceti NBRC 14818</name>
    <dbReference type="NCBI Taxonomy" id="887700"/>
    <lineage>
        <taxon>Bacteria</taxon>
        <taxon>Pseudomonadati</taxon>
        <taxon>Pseudomonadota</taxon>
        <taxon>Alphaproteobacteria</taxon>
        <taxon>Acetobacterales</taxon>
        <taxon>Acetobacteraceae</taxon>
        <taxon>Acetobacter</taxon>
        <taxon>Acetobacter subgen. Acetobacter</taxon>
    </lineage>
</organism>
<evidence type="ECO:0000313" key="2">
    <source>
        <dbReference type="Proteomes" id="UP000516424"/>
    </source>
</evidence>